<feature type="transmembrane region" description="Helical" evidence="7">
    <location>
        <begin position="218"/>
        <end position="234"/>
    </location>
</feature>
<feature type="transmembrane region" description="Helical" evidence="7">
    <location>
        <begin position="122"/>
        <end position="143"/>
    </location>
</feature>
<feature type="transmembrane region" description="Helical" evidence="7">
    <location>
        <begin position="74"/>
        <end position="92"/>
    </location>
</feature>
<accession>A0ABZ1W0B3</accession>
<evidence type="ECO:0000256" key="6">
    <source>
        <dbReference type="SAM" id="MobiDB-lite"/>
    </source>
</evidence>
<dbReference type="Pfam" id="PF20401">
    <property type="entry name" value="Rhomboid_2"/>
    <property type="match status" value="1"/>
</dbReference>
<evidence type="ECO:0000256" key="3">
    <source>
        <dbReference type="ARBA" id="ARBA00022692"/>
    </source>
</evidence>
<keyword evidence="5 7" id="KW-0472">Membrane</keyword>
<evidence type="ECO:0000256" key="5">
    <source>
        <dbReference type="ARBA" id="ARBA00023136"/>
    </source>
</evidence>
<dbReference type="InterPro" id="IPR046862">
    <property type="entry name" value="Rhomboid_2"/>
</dbReference>
<keyword evidence="4 7" id="KW-1133">Transmembrane helix</keyword>
<evidence type="ECO:0000313" key="10">
    <source>
        <dbReference type="Proteomes" id="UP001432014"/>
    </source>
</evidence>
<feature type="transmembrane region" description="Helical" evidence="7">
    <location>
        <begin position="417"/>
        <end position="441"/>
    </location>
</feature>
<dbReference type="Gene3D" id="1.20.1540.10">
    <property type="entry name" value="Rhomboid-like"/>
    <property type="match status" value="1"/>
</dbReference>
<dbReference type="InterPro" id="IPR035952">
    <property type="entry name" value="Rhomboid-like_sf"/>
</dbReference>
<sequence>MSAPATTPADGPADTRSTSSAVPAPAGPRPGPEDPAARPADPGAGPGERPTAPTPEPARSRWLRQARRLREAPLTLGLLAALWIIGAATGSLRHGPSGPLLDHVGVGLPTLDAGRWWTPLTSLVWCSGLSAYLFTSGLLLLVGPVAERRLGRRRSVLVLVTGQIVATLLGTALVRLGIAAGEGWTLDIADQIATGPGVGLFGLAAVLGYRLSALWRRRMHLLVVLIPLVATLYIGHLQGLQRFTAAVVGLAVGGLLHRHGPYRDPDQATDGTRRRRLGLRRRGRSSHNETRVLVALCLVAAAVGPLFASLYDNAIGPFNSLSDLYLSRSYAPDEIADLCSISVHECARAHAVQDFFDSPGRLMAAAVPALLLVLAEGLRRGLRAAWRITVLTELIWICLLVRLLADDLSVLQDPADTAAVVEFFVEALLLPVLTTALLIRTRHRFQLRMARRVVRRLLAVIATALVLTATAYVGVGGLVREQYDPAVTVGRLVAGLPAAYLPPAYGELLSDYPIATGPVARLLVTYCGLLFWTVTLSALLVALRRPVVHVDAEDAARARALLTAHGGSTLSFISTWDGNHYWFDEAGEAAVPYRVLSTVALTTGDPFGEPAARRRAVAGFARYCDARGWTPCFYSVTPEIREAAAELGWRSLQVAEDTVVALPELAFTGKKWQDIRTSLNKAGKQGIVAEWWSYRDAPADIKDQIRSISEEWVCDKGLPEMGFTLGGLDELEDPAVRVLIAVDPERQVHGLTSWMPVYEDGRPVGWTLDFMRRGSDGFRGVMEFLIASAALGFKEEGARFLSLSGAPLARADRGQDPTSLQRMLDWMGKVLEPVYGFRSLLAFKAKFQPEYRPLFMVYPDPAALPSITRAIGKAYLPHLTAAQGVRLMRKLSA</sequence>
<name>A0ABZ1W0B3_9ACTN</name>
<feature type="region of interest" description="Disordered" evidence="6">
    <location>
        <begin position="1"/>
        <end position="59"/>
    </location>
</feature>
<feature type="transmembrane region" description="Helical" evidence="7">
    <location>
        <begin position="453"/>
        <end position="475"/>
    </location>
</feature>
<reference evidence="9 10" key="1">
    <citation type="submission" date="2022-10" db="EMBL/GenBank/DDBJ databases">
        <title>The complete genomes of actinobacterial strains from the NBC collection.</title>
        <authorList>
            <person name="Joergensen T.S."/>
            <person name="Alvarez Arevalo M."/>
            <person name="Sterndorff E.B."/>
            <person name="Faurdal D."/>
            <person name="Vuksanovic O."/>
            <person name="Mourched A.-S."/>
            <person name="Charusanti P."/>
            <person name="Shaw S."/>
            <person name="Blin K."/>
            <person name="Weber T."/>
        </authorList>
    </citation>
    <scope>NUCLEOTIDE SEQUENCE [LARGE SCALE GENOMIC DNA]</scope>
    <source>
        <strain evidence="9 10">NBC_01247</strain>
    </source>
</reference>
<keyword evidence="2" id="KW-1003">Cell membrane</keyword>
<dbReference type="RefSeq" id="WP_329492862.1">
    <property type="nucleotide sequence ID" value="NZ_CP108460.1"/>
</dbReference>
<feature type="transmembrane region" description="Helical" evidence="7">
    <location>
        <begin position="385"/>
        <end position="405"/>
    </location>
</feature>
<evidence type="ECO:0000256" key="2">
    <source>
        <dbReference type="ARBA" id="ARBA00022475"/>
    </source>
</evidence>
<evidence type="ECO:0000256" key="4">
    <source>
        <dbReference type="ARBA" id="ARBA00022989"/>
    </source>
</evidence>
<dbReference type="PANTHER" id="PTHR34697">
    <property type="entry name" value="PHOSPHATIDYLGLYCEROL LYSYLTRANSFERASE"/>
    <property type="match status" value="1"/>
</dbReference>
<organism evidence="9 10">
    <name type="scientific">Kitasatospora herbaricolor</name>
    <dbReference type="NCBI Taxonomy" id="68217"/>
    <lineage>
        <taxon>Bacteria</taxon>
        <taxon>Bacillati</taxon>
        <taxon>Actinomycetota</taxon>
        <taxon>Actinomycetes</taxon>
        <taxon>Kitasatosporales</taxon>
        <taxon>Streptomycetaceae</taxon>
        <taxon>Kitasatospora</taxon>
    </lineage>
</organism>
<evidence type="ECO:0000313" key="9">
    <source>
        <dbReference type="EMBL" id="WUS54251.1"/>
    </source>
</evidence>
<dbReference type="PANTHER" id="PTHR34697:SF2">
    <property type="entry name" value="PHOSPHATIDYLGLYCEROL LYSYLTRANSFERASE"/>
    <property type="match status" value="1"/>
</dbReference>
<feature type="domain" description="Phosphatidylglycerol lysyltransferase C-terminal" evidence="8">
    <location>
        <begin position="559"/>
        <end position="858"/>
    </location>
</feature>
<feature type="compositionally biased region" description="Low complexity" evidence="6">
    <location>
        <begin position="1"/>
        <end position="15"/>
    </location>
</feature>
<feature type="transmembrane region" description="Helical" evidence="7">
    <location>
        <begin position="523"/>
        <end position="543"/>
    </location>
</feature>
<dbReference type="SUPFAM" id="SSF144091">
    <property type="entry name" value="Rhomboid-like"/>
    <property type="match status" value="1"/>
</dbReference>
<evidence type="ECO:0000259" key="8">
    <source>
        <dbReference type="Pfam" id="PF09924"/>
    </source>
</evidence>
<feature type="transmembrane region" description="Helical" evidence="7">
    <location>
        <begin position="192"/>
        <end position="211"/>
    </location>
</feature>
<keyword evidence="10" id="KW-1185">Reference proteome</keyword>
<feature type="compositionally biased region" description="Low complexity" evidence="6">
    <location>
        <begin position="37"/>
        <end position="50"/>
    </location>
</feature>
<protein>
    <submittedName>
        <fullName evidence="9">DUF2156 domain-containing protein</fullName>
    </submittedName>
</protein>
<dbReference type="InterPro" id="IPR051211">
    <property type="entry name" value="PG_lysyltransferase"/>
</dbReference>
<feature type="transmembrane region" description="Helical" evidence="7">
    <location>
        <begin position="155"/>
        <end position="180"/>
    </location>
</feature>
<proteinExistence type="predicted"/>
<gene>
    <name evidence="9" type="ORF">OG469_01270</name>
</gene>
<comment type="subcellular location">
    <subcellularLocation>
        <location evidence="1">Cell membrane</location>
        <topology evidence="1">Multi-pass membrane protein</topology>
    </subcellularLocation>
</comment>
<feature type="transmembrane region" description="Helical" evidence="7">
    <location>
        <begin position="290"/>
        <end position="311"/>
    </location>
</feature>
<evidence type="ECO:0000256" key="1">
    <source>
        <dbReference type="ARBA" id="ARBA00004651"/>
    </source>
</evidence>
<dbReference type="Pfam" id="PF09924">
    <property type="entry name" value="LPG_synthase_C"/>
    <property type="match status" value="1"/>
</dbReference>
<keyword evidence="3 7" id="KW-0812">Transmembrane</keyword>
<dbReference type="InterPro" id="IPR024320">
    <property type="entry name" value="LPG_synthase_C"/>
</dbReference>
<evidence type="ECO:0000256" key="7">
    <source>
        <dbReference type="SAM" id="Phobius"/>
    </source>
</evidence>
<dbReference type="EMBL" id="CP108482">
    <property type="protein sequence ID" value="WUS54251.1"/>
    <property type="molecule type" value="Genomic_DNA"/>
</dbReference>
<dbReference type="Proteomes" id="UP001432014">
    <property type="component" value="Chromosome"/>
</dbReference>